<keyword evidence="4 5" id="KW-0472">Membrane</keyword>
<dbReference type="InterPro" id="IPR018499">
    <property type="entry name" value="Tetraspanin/Peripherin"/>
</dbReference>
<dbReference type="RefSeq" id="XP_038078225.1">
    <property type="nucleotide sequence ID" value="XM_038222297.1"/>
</dbReference>
<feature type="transmembrane region" description="Helical" evidence="5">
    <location>
        <begin position="46"/>
        <end position="68"/>
    </location>
</feature>
<accession>A0A914BQI8</accession>
<evidence type="ECO:0000313" key="7">
    <source>
        <dbReference type="Proteomes" id="UP000887568"/>
    </source>
</evidence>
<organism evidence="6 7">
    <name type="scientific">Patiria miniata</name>
    <name type="common">Bat star</name>
    <name type="synonym">Asterina miniata</name>
    <dbReference type="NCBI Taxonomy" id="46514"/>
    <lineage>
        <taxon>Eukaryota</taxon>
        <taxon>Metazoa</taxon>
        <taxon>Echinodermata</taxon>
        <taxon>Eleutherozoa</taxon>
        <taxon>Asterozoa</taxon>
        <taxon>Asteroidea</taxon>
        <taxon>Valvatacea</taxon>
        <taxon>Valvatida</taxon>
        <taxon>Asterinidae</taxon>
        <taxon>Patiria</taxon>
    </lineage>
</organism>
<name>A0A914BQI8_PATMI</name>
<dbReference type="GeneID" id="119745741"/>
<dbReference type="Pfam" id="PF00335">
    <property type="entry name" value="Tetraspanin"/>
    <property type="match status" value="1"/>
</dbReference>
<sequence length="213" mass="23136">MAEPSERIYKAFIAVNCAYVVLAIILICISALALQATLLLTTPIVGGLAATATFLLFLAILGIVGVVMGNQALIFLYLVFMSVTCFIQFCISIACLSAFSKARRAEVLRGGWEEASNVTRQQVQSNFKCCGLDAKHVVYSSCEELLLPCCNISTHNCTGCSFCMSTLDNRLEHAAQFSGGVGLLFGFLQLGGIFLAWWYRRQPALGFGHDILN</sequence>
<keyword evidence="7" id="KW-1185">Reference proteome</keyword>
<comment type="subcellular location">
    <subcellularLocation>
        <location evidence="1">Membrane</location>
        <topology evidence="1">Multi-pass membrane protein</topology>
    </subcellularLocation>
</comment>
<feature type="transmembrane region" description="Helical" evidence="5">
    <location>
        <begin position="12"/>
        <end position="34"/>
    </location>
</feature>
<evidence type="ECO:0000256" key="3">
    <source>
        <dbReference type="ARBA" id="ARBA00022989"/>
    </source>
</evidence>
<evidence type="ECO:0000256" key="2">
    <source>
        <dbReference type="ARBA" id="ARBA00022692"/>
    </source>
</evidence>
<evidence type="ECO:0008006" key="8">
    <source>
        <dbReference type="Google" id="ProtNLM"/>
    </source>
</evidence>
<keyword evidence="3 5" id="KW-1133">Transmembrane helix</keyword>
<feature type="transmembrane region" description="Helical" evidence="5">
    <location>
        <begin position="177"/>
        <end position="199"/>
    </location>
</feature>
<proteinExistence type="predicted"/>
<dbReference type="EnsemblMetazoa" id="XM_038222297.1">
    <property type="protein sequence ID" value="XP_038078225.1"/>
    <property type="gene ID" value="LOC119745741"/>
</dbReference>
<evidence type="ECO:0000256" key="4">
    <source>
        <dbReference type="ARBA" id="ARBA00023136"/>
    </source>
</evidence>
<dbReference type="OMA" id="CNISTHN"/>
<dbReference type="Proteomes" id="UP000887568">
    <property type="component" value="Unplaced"/>
</dbReference>
<protein>
    <recommendedName>
        <fullName evidence="8">Tetraspanin-31</fullName>
    </recommendedName>
</protein>
<evidence type="ECO:0000256" key="5">
    <source>
        <dbReference type="SAM" id="Phobius"/>
    </source>
</evidence>
<feature type="transmembrane region" description="Helical" evidence="5">
    <location>
        <begin position="74"/>
        <end position="99"/>
    </location>
</feature>
<evidence type="ECO:0000256" key="1">
    <source>
        <dbReference type="ARBA" id="ARBA00004141"/>
    </source>
</evidence>
<keyword evidence="2 5" id="KW-0812">Transmembrane</keyword>
<dbReference type="GO" id="GO:0016020">
    <property type="term" value="C:membrane"/>
    <property type="evidence" value="ECO:0007669"/>
    <property type="project" value="UniProtKB-SubCell"/>
</dbReference>
<reference evidence="6" key="1">
    <citation type="submission" date="2022-11" db="UniProtKB">
        <authorList>
            <consortium name="EnsemblMetazoa"/>
        </authorList>
    </citation>
    <scope>IDENTIFICATION</scope>
</reference>
<dbReference type="OrthoDB" id="10376078at2759"/>
<evidence type="ECO:0000313" key="6">
    <source>
        <dbReference type="EnsemblMetazoa" id="XP_038078225.1"/>
    </source>
</evidence>
<dbReference type="AlphaFoldDB" id="A0A914BQI8"/>